<dbReference type="EMBL" id="KN716182">
    <property type="protein sequence ID" value="KJH51472.1"/>
    <property type="molecule type" value="Genomic_DNA"/>
</dbReference>
<feature type="disulfide bond" evidence="2">
    <location>
        <begin position="47"/>
        <end position="74"/>
    </location>
</feature>
<evidence type="ECO:0000313" key="5">
    <source>
        <dbReference type="Proteomes" id="UP000053766"/>
    </source>
</evidence>
<dbReference type="SUPFAM" id="SSF49854">
    <property type="entry name" value="Spermadhesin, CUB domain"/>
    <property type="match status" value="1"/>
</dbReference>
<evidence type="ECO:0000256" key="1">
    <source>
        <dbReference type="ARBA" id="ARBA00023157"/>
    </source>
</evidence>
<dbReference type="Proteomes" id="UP000053766">
    <property type="component" value="Unassembled WGS sequence"/>
</dbReference>
<gene>
    <name evidence="4" type="ORF">DICVIV_02305</name>
</gene>
<dbReference type="PANTHER" id="PTHR46908">
    <property type="entry name" value="CUBILIN-LIKE PROTEIN"/>
    <property type="match status" value="1"/>
</dbReference>
<dbReference type="Gene3D" id="2.60.120.290">
    <property type="entry name" value="Spermadhesin, CUB domain"/>
    <property type="match status" value="1"/>
</dbReference>
<organism evidence="4 5">
    <name type="scientific">Dictyocaulus viviparus</name>
    <name type="common">Bovine lungworm</name>
    <dbReference type="NCBI Taxonomy" id="29172"/>
    <lineage>
        <taxon>Eukaryota</taxon>
        <taxon>Metazoa</taxon>
        <taxon>Ecdysozoa</taxon>
        <taxon>Nematoda</taxon>
        <taxon>Chromadorea</taxon>
        <taxon>Rhabditida</taxon>
        <taxon>Rhabditina</taxon>
        <taxon>Rhabditomorpha</taxon>
        <taxon>Strongyloidea</taxon>
        <taxon>Metastrongylidae</taxon>
        <taxon>Dictyocaulus</taxon>
    </lineage>
</organism>
<name>A0A0D8Y5K6_DICVI</name>
<proteinExistence type="predicted"/>
<evidence type="ECO:0000259" key="3">
    <source>
        <dbReference type="PROSITE" id="PS01180"/>
    </source>
</evidence>
<feature type="domain" description="CUB" evidence="3">
    <location>
        <begin position="47"/>
        <end position="178"/>
    </location>
</feature>
<evidence type="ECO:0000256" key="2">
    <source>
        <dbReference type="PROSITE-ProRule" id="PRU00059"/>
    </source>
</evidence>
<protein>
    <submittedName>
        <fullName evidence="4">CUB domain protein</fullName>
    </submittedName>
</protein>
<comment type="caution">
    <text evidence="2">Lacks conserved residue(s) required for the propagation of feature annotation.</text>
</comment>
<dbReference type="Pfam" id="PF00431">
    <property type="entry name" value="CUB"/>
    <property type="match status" value="1"/>
</dbReference>
<dbReference type="AlphaFoldDB" id="A0A0D8Y5K6"/>
<dbReference type="InterPro" id="IPR052129">
    <property type="entry name" value="Spermadhesin-Link_domain"/>
</dbReference>
<accession>A0A0D8Y5K6</accession>
<sequence>MRRYCSKVVGAEPLTSDDHEIVVRYKQHGGPMTGSLYGFMAHFTTVCTDVVLTDFTGSIQSPGYPNNVWTNQYCSWTILVPPGNFIQLNFHNFIIERRFSYGAIPGKCSENWLKFGDGEVTKATVKIGKTISEMSNLTETCSDAVKPMVVKSKKNILHITYNSKKQEQNHFWLTWTTIGCGGNLITPLNVTANLNRMDRDAEKLECAWQVKVFFFFEEYEIRIEKKERRLIRRIYVEEMKML</sequence>
<reference evidence="5" key="2">
    <citation type="journal article" date="2016" name="Sci. Rep.">
        <title>Dictyocaulus viviparus genome, variome and transcriptome elucidate lungworm biology and support future intervention.</title>
        <authorList>
            <person name="McNulty S.N."/>
            <person name="Strube C."/>
            <person name="Rosa B.A."/>
            <person name="Martin J.C."/>
            <person name="Tyagi R."/>
            <person name="Choi Y.J."/>
            <person name="Wang Q."/>
            <person name="Hallsworth Pepin K."/>
            <person name="Zhang X."/>
            <person name="Ozersky P."/>
            <person name="Wilson R.K."/>
            <person name="Sternberg P.W."/>
            <person name="Gasser R.B."/>
            <person name="Mitreva M."/>
        </authorList>
    </citation>
    <scope>NUCLEOTIDE SEQUENCE [LARGE SCALE GENOMIC DNA]</scope>
    <source>
        <strain evidence="5">HannoverDv2000</strain>
    </source>
</reference>
<dbReference type="PROSITE" id="PS01180">
    <property type="entry name" value="CUB"/>
    <property type="match status" value="1"/>
</dbReference>
<dbReference type="InterPro" id="IPR035914">
    <property type="entry name" value="Sperma_CUB_dom_sf"/>
</dbReference>
<dbReference type="OrthoDB" id="10009301at2759"/>
<keyword evidence="1 2" id="KW-1015">Disulfide bond</keyword>
<keyword evidence="5" id="KW-1185">Reference proteome</keyword>
<dbReference type="PANTHER" id="PTHR46908:SF4">
    <property type="entry name" value="TUMOR NECROSIS FACTOR-INDUCIBLE GENE 6 PROTEIN"/>
    <property type="match status" value="1"/>
</dbReference>
<evidence type="ECO:0000313" key="4">
    <source>
        <dbReference type="EMBL" id="KJH51472.1"/>
    </source>
</evidence>
<dbReference type="CDD" id="cd00041">
    <property type="entry name" value="CUB"/>
    <property type="match status" value="1"/>
</dbReference>
<dbReference type="InterPro" id="IPR000859">
    <property type="entry name" value="CUB_dom"/>
</dbReference>
<dbReference type="STRING" id="29172.A0A0D8Y5K6"/>
<reference evidence="4 5" key="1">
    <citation type="submission" date="2013-11" db="EMBL/GenBank/DDBJ databases">
        <title>Draft genome of the bovine lungworm Dictyocaulus viviparus.</title>
        <authorList>
            <person name="Mitreva M."/>
        </authorList>
    </citation>
    <scope>NUCLEOTIDE SEQUENCE [LARGE SCALE GENOMIC DNA]</scope>
    <source>
        <strain evidence="4 5">HannoverDv2000</strain>
    </source>
</reference>
<dbReference type="SMART" id="SM00042">
    <property type="entry name" value="CUB"/>
    <property type="match status" value="1"/>
</dbReference>